<feature type="domain" description="AAA+ ATPase" evidence="5">
    <location>
        <begin position="499"/>
        <end position="630"/>
    </location>
</feature>
<feature type="region of interest" description="Disordered" evidence="4">
    <location>
        <begin position="1"/>
        <end position="22"/>
    </location>
</feature>
<dbReference type="Proteomes" id="UP001162734">
    <property type="component" value="Chromosome"/>
</dbReference>
<evidence type="ECO:0000256" key="1">
    <source>
        <dbReference type="ARBA" id="ARBA00006914"/>
    </source>
</evidence>
<keyword evidence="3" id="KW-0067">ATP-binding</keyword>
<evidence type="ECO:0000256" key="3">
    <source>
        <dbReference type="ARBA" id="ARBA00022840"/>
    </source>
</evidence>
<dbReference type="RefSeq" id="WP_248345777.1">
    <property type="nucleotide sequence ID" value="NZ_AP025592.1"/>
</dbReference>
<dbReference type="SUPFAM" id="SSF52540">
    <property type="entry name" value="P-loop containing nucleoside triphosphate hydrolases"/>
    <property type="match status" value="2"/>
</dbReference>
<reference evidence="7" key="1">
    <citation type="journal article" date="2022" name="Int. J. Syst. Evol. Microbiol.">
        <title>Anaeromyxobacter oryzae sp. nov., Anaeromyxobacter diazotrophicus sp. nov. and Anaeromyxobacter paludicola sp. nov., isolated from paddy soils.</title>
        <authorList>
            <person name="Itoh H."/>
            <person name="Xu Z."/>
            <person name="Mise K."/>
            <person name="Masuda Y."/>
            <person name="Ushijima N."/>
            <person name="Hayakawa C."/>
            <person name="Shiratori Y."/>
            <person name="Senoo K."/>
        </authorList>
    </citation>
    <scope>NUCLEOTIDE SEQUENCE [LARGE SCALE GENOMIC DNA]</scope>
    <source>
        <strain evidence="7">Red630</strain>
    </source>
</reference>
<proteinExistence type="inferred from homology"/>
<dbReference type="EMBL" id="AP025592">
    <property type="protein sequence ID" value="BDG08599.1"/>
    <property type="molecule type" value="Genomic_DNA"/>
</dbReference>
<dbReference type="Gene3D" id="3.40.50.300">
    <property type="entry name" value="P-loop containing nucleotide triphosphate hydrolases"/>
    <property type="match status" value="2"/>
</dbReference>
<organism evidence="6 7">
    <name type="scientific">Anaeromyxobacter paludicola</name>
    <dbReference type="NCBI Taxonomy" id="2918171"/>
    <lineage>
        <taxon>Bacteria</taxon>
        <taxon>Pseudomonadati</taxon>
        <taxon>Myxococcota</taxon>
        <taxon>Myxococcia</taxon>
        <taxon>Myxococcales</taxon>
        <taxon>Cystobacterineae</taxon>
        <taxon>Anaeromyxobacteraceae</taxon>
        <taxon>Anaeromyxobacter</taxon>
    </lineage>
</organism>
<evidence type="ECO:0000256" key="2">
    <source>
        <dbReference type="ARBA" id="ARBA00022741"/>
    </source>
</evidence>
<dbReference type="CDD" id="cd19481">
    <property type="entry name" value="RecA-like_protease"/>
    <property type="match status" value="1"/>
</dbReference>
<protein>
    <submittedName>
        <fullName evidence="6">ATPase</fullName>
    </submittedName>
</protein>
<evidence type="ECO:0000313" key="7">
    <source>
        <dbReference type="Proteomes" id="UP001162734"/>
    </source>
</evidence>
<evidence type="ECO:0000259" key="5">
    <source>
        <dbReference type="SMART" id="SM00382"/>
    </source>
</evidence>
<feature type="domain" description="AAA+ ATPase" evidence="5">
    <location>
        <begin position="258"/>
        <end position="389"/>
    </location>
</feature>
<dbReference type="Pfam" id="PF00004">
    <property type="entry name" value="AAA"/>
    <property type="match status" value="2"/>
</dbReference>
<keyword evidence="2" id="KW-0547">Nucleotide-binding</keyword>
<comment type="similarity">
    <text evidence="1">Belongs to the AAA ATPase family.</text>
</comment>
<accession>A0ABM7X9T0</accession>
<evidence type="ECO:0000256" key="4">
    <source>
        <dbReference type="SAM" id="MobiDB-lite"/>
    </source>
</evidence>
<gene>
    <name evidence="6" type="ORF">AMPC_17120</name>
</gene>
<name>A0ABM7X9T0_9BACT</name>
<dbReference type="PANTHER" id="PTHR23073">
    <property type="entry name" value="26S PROTEASOME REGULATORY SUBUNIT"/>
    <property type="match status" value="1"/>
</dbReference>
<sequence>MAGHNPFDMIRRRTGRNRRRGGDDQELFASALVAYARNLLLAGNLLARLERNSGRSPEEYPLLAQALKGGRERTAPRDAKEFRERLKAFRRRREGAEIPPPAEPAAANLALLADTVGLTDPERAVLQFVAAQRLSPDLEDVTDAYPALSRLGCIELVSVATGLTRAEVAESLSPAGRLLTSGIVRIDDEFGHLEHKLVVDARVLELVVTPALDRDRLLATFLPLAPPPTLAPDDFAHLGAEVEVARRLLKAALAQRRPGVNLLFHGPTGTGKTELARLLARAVGAQVHVAGLQDGAGQSPSSQERLASLLLGNRVLAATDAVLLFDELEDLLEPASFFSTERTMRASKQWMTRLLEQNPVPCIWATNDASFDPAFRRRFTYAIEFRPLGALQRERVWRRHLGAGALPEPEVSRLAARFAVSPAEIGSAVAAARLVAEGGAPERAMIEAVLSPMVGLLGGRGGEEWAFDPAAYRVEAACSSVDLAALADRLAGWRAGGGPGLSLCLYGPSGTGKSEYVHHLAHRMGQRVVARRVSDIESKWLGESEQNLAQAFREAAASDAVLLFDEADSFLRDRRGAVRHWETTLVNEFLQQLERHPGFVACTTNLYRDLDEAALRRFAFKVEFGWLTPDKALLLFRTRLAPLLARPLAPEDQVRVAYELRHFPNLAPGDFAAVARRVRVLGGSYEPEALLAELAAEVAAKRASPRAIGF</sequence>
<dbReference type="SMART" id="SM00382">
    <property type="entry name" value="AAA"/>
    <property type="match status" value="2"/>
</dbReference>
<dbReference type="InterPro" id="IPR050221">
    <property type="entry name" value="26S_Proteasome_ATPase"/>
</dbReference>
<evidence type="ECO:0000313" key="6">
    <source>
        <dbReference type="EMBL" id="BDG08599.1"/>
    </source>
</evidence>
<dbReference type="InterPro" id="IPR027417">
    <property type="entry name" value="P-loop_NTPase"/>
</dbReference>
<keyword evidence="7" id="KW-1185">Reference proteome</keyword>
<dbReference type="InterPro" id="IPR003593">
    <property type="entry name" value="AAA+_ATPase"/>
</dbReference>
<dbReference type="InterPro" id="IPR003959">
    <property type="entry name" value="ATPase_AAA_core"/>
</dbReference>